<sequence length="104" mass="12603">MKEHSILGCGEWYDERHGVLIRWYDEREPWLVRHEVFHGPNRQKSINLGLYVFLPPEAHNMSDYAVHFNRPFEEYLQAVSQQRAMEFYGWSIETWMRVIGRNYG</sequence>
<proteinExistence type="predicted"/>
<dbReference type="EMBL" id="BK015717">
    <property type="protein sequence ID" value="DAE21783.1"/>
    <property type="molecule type" value="Genomic_DNA"/>
</dbReference>
<organism evidence="1">
    <name type="scientific">Siphoviridae sp. ct2773</name>
    <dbReference type="NCBI Taxonomy" id="2826275"/>
    <lineage>
        <taxon>Viruses</taxon>
        <taxon>Duplodnaviria</taxon>
        <taxon>Heunggongvirae</taxon>
        <taxon>Uroviricota</taxon>
        <taxon>Caudoviricetes</taxon>
    </lineage>
</organism>
<evidence type="ECO:0000313" key="1">
    <source>
        <dbReference type="EMBL" id="DAE21783.1"/>
    </source>
</evidence>
<reference evidence="1" key="1">
    <citation type="journal article" date="2021" name="Proc. Natl. Acad. Sci. U.S.A.">
        <title>A Catalog of Tens of Thousands of Viruses from Human Metagenomes Reveals Hidden Associations with Chronic Diseases.</title>
        <authorList>
            <person name="Tisza M.J."/>
            <person name="Buck C.B."/>
        </authorList>
    </citation>
    <scope>NUCLEOTIDE SEQUENCE</scope>
    <source>
        <strain evidence="1">Ct2773</strain>
    </source>
</reference>
<accession>A0A8S5QR98</accession>
<protein>
    <submittedName>
        <fullName evidence="1">Uncharacterized protein</fullName>
    </submittedName>
</protein>
<name>A0A8S5QR98_9CAUD</name>